<keyword evidence="8" id="KW-1185">Reference proteome</keyword>
<dbReference type="OrthoDB" id="8608962at2"/>
<evidence type="ECO:0000259" key="6">
    <source>
        <dbReference type="Pfam" id="PF18254"/>
    </source>
</evidence>
<dbReference type="GO" id="GO:0016757">
    <property type="term" value="F:glycosyltransferase activity"/>
    <property type="evidence" value="ECO:0007669"/>
    <property type="project" value="UniProtKB-KW"/>
</dbReference>
<dbReference type="InterPro" id="IPR051939">
    <property type="entry name" value="Glycosyltr_41/O-GlcNAc_trsf"/>
</dbReference>
<dbReference type="EMBL" id="NRHC01000041">
    <property type="protein sequence ID" value="RIY32898.1"/>
    <property type="molecule type" value="Genomic_DNA"/>
</dbReference>
<organism evidence="7 8">
    <name type="scientific">Psittacicella hinzii</name>
    <dbReference type="NCBI Taxonomy" id="2028575"/>
    <lineage>
        <taxon>Bacteria</taxon>
        <taxon>Pseudomonadati</taxon>
        <taxon>Pseudomonadota</taxon>
        <taxon>Gammaproteobacteria</taxon>
        <taxon>Pasteurellales</taxon>
        <taxon>Psittacicellaceae</taxon>
        <taxon>Psittacicella</taxon>
    </lineage>
</organism>
<dbReference type="Pfam" id="PF18254">
    <property type="entry name" value="HMw1_D2"/>
    <property type="match status" value="1"/>
</dbReference>
<dbReference type="PANTHER" id="PTHR44835">
    <property type="entry name" value="UDP-N-ACETYLGLUCOSAMINE--PEPTIDE N-ACETYLGLUCOSAMINYLTRANSFERASE SPINDLY-RELATED"/>
    <property type="match status" value="1"/>
</dbReference>
<dbReference type="Gene3D" id="3.40.50.2000">
    <property type="entry name" value="Glycogen Phosphorylase B"/>
    <property type="match status" value="1"/>
</dbReference>
<dbReference type="PANTHER" id="PTHR44835:SF1">
    <property type="entry name" value="PROTEIN O-GLCNAC TRANSFERASE"/>
    <property type="match status" value="1"/>
</dbReference>
<evidence type="ECO:0000256" key="1">
    <source>
        <dbReference type="ARBA" id="ARBA00004922"/>
    </source>
</evidence>
<dbReference type="AlphaFoldDB" id="A0A3A1Y6Q7"/>
<sequence>MAFNLNQYEYNCYHHKFEEAARQFIEFLRDLDSDLGKLTDKFTANVPTLALNDQLTEHFLSRIISATTYLFLHKDFTISNHGFGQMIYLQRWVEMLFAASPFRNADHIIQALNQSEDANNPVIAGENLAKFAMFYLPDSNIPLNFEALWQVNRHLTCQLCFALLSPRLMGTQASHDKRELLLQWLPGKLNELENLDSIPVSILHDVYMHSSYADTPNRHDIKKPLNKLMRNQLLKAGITDVPNLPKEVKEGEKPVMLVLLEWFSGGHSIWRTHSRCIDEARKEFHVIGMGLENRVGKETHVVFDEYIPIKDNIPLFEQVKFVRDIAEKRGVHLFYMPSIGMFLNSIFMTCLRIAPVQMVALGHPATTNSEFIDYVVVEDIYVGEDTPKCFSEELLRLPKDIFYRPSMFAQDLELTTKREFDPEVVNIVMAATIMKFNPTLLKTLKQIIDKSKKKVHFHFLIGQAIGLTHMHIKNIITQALGKNNVTVHEHKGYKEYMKIMSSCDMFLNPFPFGNTNGIVDTITAGLPGICKTGPEVFEHIDEGLFRYLGFPEWTITKTTDEYVEAALRMIENPLERLNIAQTYSGKDKVEKFFQGDASCMGRMMRERLDKALGVTSAKETKAKAKTTAKEEKASKKPTKKAKSKAK</sequence>
<comment type="pathway">
    <text evidence="1">Protein modification; protein glycosylation.</text>
</comment>
<accession>A0A3A1Y6Q7</accession>
<comment type="caution">
    <text evidence="7">The sequence shown here is derived from an EMBL/GenBank/DDBJ whole genome shotgun (WGS) entry which is preliminary data.</text>
</comment>
<feature type="region of interest" description="Disordered" evidence="4">
    <location>
        <begin position="611"/>
        <end position="646"/>
    </location>
</feature>
<dbReference type="Pfam" id="PF18071">
    <property type="entry name" value="HMW1C_N"/>
    <property type="match status" value="1"/>
</dbReference>
<name>A0A3A1Y6Q7_9GAMM</name>
<feature type="domain" description="HMW1C N-terminal" evidence="5">
    <location>
        <begin position="3"/>
        <end position="114"/>
    </location>
</feature>
<evidence type="ECO:0000256" key="4">
    <source>
        <dbReference type="SAM" id="MobiDB-lite"/>
    </source>
</evidence>
<evidence type="ECO:0000313" key="8">
    <source>
        <dbReference type="Proteomes" id="UP000265691"/>
    </source>
</evidence>
<feature type="compositionally biased region" description="Basic residues" evidence="4">
    <location>
        <begin position="635"/>
        <end position="646"/>
    </location>
</feature>
<dbReference type="Proteomes" id="UP000265691">
    <property type="component" value="Unassembled WGS sequence"/>
</dbReference>
<feature type="compositionally biased region" description="Basic and acidic residues" evidence="4">
    <location>
        <begin position="618"/>
        <end position="634"/>
    </location>
</feature>
<keyword evidence="3" id="KW-0808">Transferase</keyword>
<dbReference type="RefSeq" id="WP_119524975.1">
    <property type="nucleotide sequence ID" value="NZ_NRHC01000041.1"/>
</dbReference>
<evidence type="ECO:0000256" key="2">
    <source>
        <dbReference type="ARBA" id="ARBA00022676"/>
    </source>
</evidence>
<dbReference type="InterPro" id="IPR041109">
    <property type="entry name" value="HMW1C_N"/>
</dbReference>
<evidence type="ECO:0000259" key="5">
    <source>
        <dbReference type="Pfam" id="PF18071"/>
    </source>
</evidence>
<reference evidence="7 8" key="1">
    <citation type="submission" date="2017-08" db="EMBL/GenBank/DDBJ databases">
        <title>Reclassification of Bisgaard taxon 37 and 44.</title>
        <authorList>
            <person name="Christensen H."/>
        </authorList>
    </citation>
    <scope>NUCLEOTIDE SEQUENCE [LARGE SCALE GENOMIC DNA]</scope>
    <source>
        <strain evidence="7 8">B96_3</strain>
    </source>
</reference>
<dbReference type="SUPFAM" id="SSF53756">
    <property type="entry name" value="UDP-Glycosyltransferase/glycogen phosphorylase"/>
    <property type="match status" value="1"/>
</dbReference>
<evidence type="ECO:0000256" key="3">
    <source>
        <dbReference type="ARBA" id="ARBA00022679"/>
    </source>
</evidence>
<feature type="domain" description="HMW1" evidence="6">
    <location>
        <begin position="147"/>
        <end position="231"/>
    </location>
</feature>
<evidence type="ECO:0000313" key="7">
    <source>
        <dbReference type="EMBL" id="RIY32898.1"/>
    </source>
</evidence>
<dbReference type="Gene3D" id="3.40.50.11380">
    <property type="match status" value="1"/>
</dbReference>
<proteinExistence type="predicted"/>
<dbReference type="InterPro" id="IPR040542">
    <property type="entry name" value="HMW1_D2"/>
</dbReference>
<protein>
    <submittedName>
        <fullName evidence="7">Uncharacterized protein</fullName>
    </submittedName>
</protein>
<gene>
    <name evidence="7" type="ORF">CKF54_03875</name>
</gene>
<keyword evidence="2" id="KW-0328">Glycosyltransferase</keyword>